<evidence type="ECO:0000259" key="1">
    <source>
        <dbReference type="Pfam" id="PF16924"/>
    </source>
</evidence>
<dbReference type="RefSeq" id="WP_131014512.1">
    <property type="nucleotide sequence ID" value="NZ_SIRE01000011.1"/>
</dbReference>
<name>A0A4Q9DRW5_9BACL</name>
<feature type="domain" description="Dipicolinate synthase subunit A N-terminal" evidence="1">
    <location>
        <begin position="6"/>
        <end position="123"/>
    </location>
</feature>
<dbReference type="OrthoDB" id="8840764at2"/>
<reference evidence="2 3" key="1">
    <citation type="submission" date="2019-02" db="EMBL/GenBank/DDBJ databases">
        <title>Paenibacillus sp. nov., isolated from surface-sterilized tissue of Thalictrum simplex L.</title>
        <authorList>
            <person name="Tuo L."/>
        </authorList>
    </citation>
    <scope>NUCLEOTIDE SEQUENCE [LARGE SCALE GENOMIC DNA]</scope>
    <source>
        <strain evidence="2 3">N2SHLJ1</strain>
    </source>
</reference>
<evidence type="ECO:0000313" key="3">
    <source>
        <dbReference type="Proteomes" id="UP000293142"/>
    </source>
</evidence>
<dbReference type="Proteomes" id="UP000293142">
    <property type="component" value="Unassembled WGS sequence"/>
</dbReference>
<evidence type="ECO:0000313" key="2">
    <source>
        <dbReference type="EMBL" id="TBL77780.1"/>
    </source>
</evidence>
<accession>A0A4Q9DRW5</accession>
<dbReference type="Gene3D" id="3.40.50.720">
    <property type="entry name" value="NAD(P)-binding Rossmann-like Domain"/>
    <property type="match status" value="2"/>
</dbReference>
<dbReference type="Pfam" id="PF16924">
    <property type="entry name" value="DpaA_N"/>
    <property type="match status" value="1"/>
</dbReference>
<dbReference type="EMBL" id="SIRE01000011">
    <property type="protein sequence ID" value="TBL77780.1"/>
    <property type="molecule type" value="Genomic_DNA"/>
</dbReference>
<organism evidence="2 3">
    <name type="scientific">Paenibacillus thalictri</name>
    <dbReference type="NCBI Taxonomy" id="2527873"/>
    <lineage>
        <taxon>Bacteria</taxon>
        <taxon>Bacillati</taxon>
        <taxon>Bacillota</taxon>
        <taxon>Bacilli</taxon>
        <taxon>Bacillales</taxon>
        <taxon>Paenibacillaceae</taxon>
        <taxon>Paenibacillus</taxon>
    </lineage>
</organism>
<dbReference type="SUPFAM" id="SSF51735">
    <property type="entry name" value="NAD(P)-binding Rossmann-fold domains"/>
    <property type="match status" value="1"/>
</dbReference>
<dbReference type="InterPro" id="IPR036291">
    <property type="entry name" value="NAD(P)-bd_dom_sf"/>
</dbReference>
<dbReference type="NCBIfam" id="NF006162">
    <property type="entry name" value="PRK08306.1"/>
    <property type="match status" value="1"/>
</dbReference>
<dbReference type="InterPro" id="IPR014215">
    <property type="entry name" value="Dipicolinic_acid_synth_A"/>
</dbReference>
<dbReference type="AlphaFoldDB" id="A0A4Q9DRW5"/>
<proteinExistence type="predicted"/>
<sequence>MLTGIQICVIGGDARQLEVINNFSELDASVTLIGFDNLQNQFGGIAKAVLTPEALSNIDAVILPAVGTDDNGNVESIFSTEELQLQAEHIQALPKHAKIYTGMAKTYLKKLCAAYSIGLVELFDRDDVAIYNSIPTAEGAIMMAIQNTDITIHGSLSMVLGFGRTGVTVARSLQGLGAVVKVGVNRPEYYARALEMGFKPFYTKDLYEHVAGIDLLFNTIPSMIVTAQIIANIPHRALIIDLASKPGGTDFRFAEKRGVKAMLAPGLPGIVAPKTAGRIMADTLTRLILEDASTRRNG</sequence>
<dbReference type="NCBIfam" id="TIGR02853">
    <property type="entry name" value="spore_dpaA"/>
    <property type="match status" value="1"/>
</dbReference>
<gene>
    <name evidence="2" type="primary">dpsA</name>
    <name evidence="2" type="ORF">EYB31_16700</name>
</gene>
<keyword evidence="3" id="KW-1185">Reference proteome</keyword>
<comment type="caution">
    <text evidence="2">The sequence shown here is derived from an EMBL/GenBank/DDBJ whole genome shotgun (WGS) entry which is preliminary data.</text>
</comment>
<dbReference type="InterPro" id="IPR031629">
    <property type="entry name" value="DpaA_N"/>
</dbReference>
<protein>
    <submittedName>
        <fullName evidence="2">Dipicolinate synthase subunit DpsA</fullName>
    </submittedName>
</protein>